<dbReference type="OrthoDB" id="982897at2"/>
<sequence length="85" mass="9395">MSILSENVIPGNHGKVFGTNAKEANDLGRIKENLLKIEGVKNVIFSDDFPVEFTVHTTKMVEIKEIEKMVKGLGFHAIPKGLFAL</sequence>
<accession>A0A1M5AH92</accession>
<dbReference type="AlphaFoldDB" id="A0A1M5AH92"/>
<evidence type="ECO:0000313" key="2">
    <source>
        <dbReference type="Proteomes" id="UP000184406"/>
    </source>
</evidence>
<keyword evidence="2" id="KW-1185">Reference proteome</keyword>
<evidence type="ECO:0008006" key="3">
    <source>
        <dbReference type="Google" id="ProtNLM"/>
    </source>
</evidence>
<dbReference type="EMBL" id="FQUX01000003">
    <property type="protein sequence ID" value="SHF29583.1"/>
    <property type="molecule type" value="Genomic_DNA"/>
</dbReference>
<dbReference type="RefSeq" id="WP_072861858.1">
    <property type="nucleotide sequence ID" value="NZ_FQUX01000003.1"/>
</dbReference>
<name>A0A1M5AH92_9FLAO</name>
<organism evidence="1 2">
    <name type="scientific">Arenibacter palladensis</name>
    <dbReference type="NCBI Taxonomy" id="237373"/>
    <lineage>
        <taxon>Bacteria</taxon>
        <taxon>Pseudomonadati</taxon>
        <taxon>Bacteroidota</taxon>
        <taxon>Flavobacteriia</taxon>
        <taxon>Flavobacteriales</taxon>
        <taxon>Flavobacteriaceae</taxon>
        <taxon>Arenibacter</taxon>
    </lineage>
</organism>
<dbReference type="Proteomes" id="UP000184406">
    <property type="component" value="Unassembled WGS sequence"/>
</dbReference>
<gene>
    <name evidence="1" type="ORF">SAMN03080594_103244</name>
</gene>
<protein>
    <recommendedName>
        <fullName evidence="3">Heavy-metal-associated domain-containing protein</fullName>
    </recommendedName>
</protein>
<proteinExistence type="predicted"/>
<reference evidence="2" key="1">
    <citation type="submission" date="2016-11" db="EMBL/GenBank/DDBJ databases">
        <authorList>
            <person name="Varghese N."/>
            <person name="Submissions S."/>
        </authorList>
    </citation>
    <scope>NUCLEOTIDE SEQUENCE [LARGE SCALE GENOMIC DNA]</scope>
    <source>
        <strain evidence="2">DSM 17539</strain>
    </source>
</reference>
<evidence type="ECO:0000313" key="1">
    <source>
        <dbReference type="EMBL" id="SHF29583.1"/>
    </source>
</evidence>